<dbReference type="Proteomes" id="UP000199623">
    <property type="component" value="Unassembled WGS sequence"/>
</dbReference>
<dbReference type="STRING" id="200378.SAMN05216553_105181"/>
<dbReference type="Gene3D" id="3.40.50.300">
    <property type="entry name" value="P-loop containing nucleotide triphosphate hydrolases"/>
    <property type="match status" value="1"/>
</dbReference>
<sequence>MTVTTELDVSELLDMACAKTGLTDFGDDWFREPLGALVRSLNTEAALSSTGLELTKHRLTALLADRLRLWEFQRATPSVLGVEVQVAAEICGLPRTGSTLLHRLLAASPQVTSTLSWEVAYPLPFPGEGPDAEPRKRRARERMRMFSQLSPDFGDLHTVVWDGPEEDVLLLDRTFVSMSFDSFYRVPSYGDWLRSADQRPAYRELREWLQVLQWQNPARSLPWVLKSPHHLTAVDTVLDEFPSCKIVMTHRSPVSAVPSYASMVRAMSSQYSSRVDPVHIGRYWSRRFATTLRDFASARAARPGRFVDVRFTDTVATPLEVARQVLGALGLTAGPADDAAFETYLERNRAERHGTHSYAPEDFGLSEEQLRRDFAFYTEVYL</sequence>
<dbReference type="PANTHER" id="PTHR36451:SF1">
    <property type="entry name" value="OMEGA-HYDROXY-BETA-DIHYDROMENAQUINONE-9 SULFOTRANSFERASE STF3"/>
    <property type="match status" value="1"/>
</dbReference>
<dbReference type="Pfam" id="PF13469">
    <property type="entry name" value="Sulfotransfer_3"/>
    <property type="match status" value="1"/>
</dbReference>
<dbReference type="InterPro" id="IPR052736">
    <property type="entry name" value="Stf3_sulfotransferase"/>
</dbReference>
<dbReference type="RefSeq" id="WP_090048912.1">
    <property type="nucleotide sequence ID" value="NZ_FNCC01000005.1"/>
</dbReference>
<name>A0A1G7R835_9PSEU</name>
<dbReference type="PANTHER" id="PTHR36451">
    <property type="entry name" value="PAPS-DEPENDENT SULFOTRANSFERASE STF3"/>
    <property type="match status" value="1"/>
</dbReference>
<dbReference type="SUPFAM" id="SSF52540">
    <property type="entry name" value="P-loop containing nucleoside triphosphate hydrolases"/>
    <property type="match status" value="1"/>
</dbReference>
<keyword evidence="2" id="KW-1185">Reference proteome</keyword>
<dbReference type="EMBL" id="FNCC01000005">
    <property type="protein sequence ID" value="SDG06922.1"/>
    <property type="molecule type" value="Genomic_DNA"/>
</dbReference>
<evidence type="ECO:0000313" key="2">
    <source>
        <dbReference type="Proteomes" id="UP000199623"/>
    </source>
</evidence>
<keyword evidence="1" id="KW-0808">Transferase</keyword>
<evidence type="ECO:0000313" key="1">
    <source>
        <dbReference type="EMBL" id="SDG06922.1"/>
    </source>
</evidence>
<gene>
    <name evidence="1" type="ORF">SAMN05216553_105181</name>
</gene>
<proteinExistence type="predicted"/>
<protein>
    <submittedName>
        <fullName evidence="1">Sulfotransferase family protein</fullName>
    </submittedName>
</protein>
<organism evidence="1 2">
    <name type="scientific">Lentzea fradiae</name>
    <dbReference type="NCBI Taxonomy" id="200378"/>
    <lineage>
        <taxon>Bacteria</taxon>
        <taxon>Bacillati</taxon>
        <taxon>Actinomycetota</taxon>
        <taxon>Actinomycetes</taxon>
        <taxon>Pseudonocardiales</taxon>
        <taxon>Pseudonocardiaceae</taxon>
        <taxon>Lentzea</taxon>
    </lineage>
</organism>
<accession>A0A1G7R835</accession>
<reference evidence="2" key="1">
    <citation type="submission" date="2016-10" db="EMBL/GenBank/DDBJ databases">
        <authorList>
            <person name="Varghese N."/>
            <person name="Submissions S."/>
        </authorList>
    </citation>
    <scope>NUCLEOTIDE SEQUENCE [LARGE SCALE GENOMIC DNA]</scope>
    <source>
        <strain evidence="2">CGMCC 4.3506</strain>
    </source>
</reference>
<dbReference type="GO" id="GO:0016740">
    <property type="term" value="F:transferase activity"/>
    <property type="evidence" value="ECO:0007669"/>
    <property type="project" value="UniProtKB-KW"/>
</dbReference>
<dbReference type="AlphaFoldDB" id="A0A1G7R835"/>
<dbReference type="OrthoDB" id="9777890at2"/>
<dbReference type="InterPro" id="IPR027417">
    <property type="entry name" value="P-loop_NTPase"/>
</dbReference>